<dbReference type="Proteomes" id="UP000489600">
    <property type="component" value="Unassembled WGS sequence"/>
</dbReference>
<evidence type="ECO:0000313" key="2">
    <source>
        <dbReference type="EMBL" id="VVB10361.1"/>
    </source>
</evidence>
<proteinExistence type="predicted"/>
<dbReference type="AlphaFoldDB" id="A0A565C9Q9"/>
<organism evidence="2 3">
    <name type="scientific">Arabis nemorensis</name>
    <dbReference type="NCBI Taxonomy" id="586526"/>
    <lineage>
        <taxon>Eukaryota</taxon>
        <taxon>Viridiplantae</taxon>
        <taxon>Streptophyta</taxon>
        <taxon>Embryophyta</taxon>
        <taxon>Tracheophyta</taxon>
        <taxon>Spermatophyta</taxon>
        <taxon>Magnoliopsida</taxon>
        <taxon>eudicotyledons</taxon>
        <taxon>Gunneridae</taxon>
        <taxon>Pentapetalae</taxon>
        <taxon>rosids</taxon>
        <taxon>malvids</taxon>
        <taxon>Brassicales</taxon>
        <taxon>Brassicaceae</taxon>
        <taxon>Arabideae</taxon>
        <taxon>Arabis</taxon>
    </lineage>
</organism>
<accession>A0A565C9Q9</accession>
<dbReference type="GO" id="GO:0010099">
    <property type="term" value="P:regulation of photomorphogenesis"/>
    <property type="evidence" value="ECO:0007669"/>
    <property type="project" value="InterPro"/>
</dbReference>
<dbReference type="InterPro" id="IPR037476">
    <property type="entry name" value="PCH1"/>
</dbReference>
<dbReference type="EMBL" id="CABITT030000007">
    <property type="protein sequence ID" value="VVB10361.1"/>
    <property type="molecule type" value="Genomic_DNA"/>
</dbReference>
<dbReference type="PANTHER" id="PTHR36062:SF1">
    <property type="entry name" value="OS01G0687300 PROTEIN"/>
    <property type="match status" value="1"/>
</dbReference>
<keyword evidence="3" id="KW-1185">Reference proteome</keyword>
<evidence type="ECO:0000256" key="1">
    <source>
        <dbReference type="SAM" id="MobiDB-lite"/>
    </source>
</evidence>
<feature type="compositionally biased region" description="Basic and acidic residues" evidence="1">
    <location>
        <begin position="131"/>
        <end position="145"/>
    </location>
</feature>
<reference evidence="2" key="1">
    <citation type="submission" date="2019-07" db="EMBL/GenBank/DDBJ databases">
        <authorList>
            <person name="Dittberner H."/>
        </authorList>
    </citation>
    <scope>NUCLEOTIDE SEQUENCE [LARGE SCALE GENOMIC DNA]</scope>
</reference>
<comment type="caution">
    <text evidence="2">The sequence shown here is derived from an EMBL/GenBank/DDBJ whole genome shotgun (WGS) entry which is preliminary data.</text>
</comment>
<dbReference type="PANTHER" id="PTHR36062">
    <property type="entry name" value="OS01G0687300 PROTEIN"/>
    <property type="match status" value="1"/>
</dbReference>
<feature type="region of interest" description="Disordered" evidence="1">
    <location>
        <begin position="86"/>
        <end position="146"/>
    </location>
</feature>
<dbReference type="OrthoDB" id="649277at2759"/>
<name>A0A565C9Q9_9BRAS</name>
<sequence>MSSLGKIKKEACVHGYESVWLNRWTRRGRGFELQARSNRDAECSTKINGQLWKESTGSMKLEGKMLSGFLDLFPNPDSAVQRVEMIPDMNKEPPLVAERENSKDGEEGESSSSATQSRNVEHFLNNNNNKSFKESKGILLDHETNSRSQVKRLKTNTSDYCGNETKGMKVVEGPSQEKVNYFFHRILSCGINKSGSTRNQERFQSRIKNIKRVGRGGEDEDFTLLHPWIQRWCKKKAKETHEQEVNPKGTALEKQFPSIAAMALMGKALSLTPTGTKKTNSLFVWNAQELR</sequence>
<protein>
    <submittedName>
        <fullName evidence="2">Uncharacterized protein</fullName>
    </submittedName>
</protein>
<evidence type="ECO:0000313" key="3">
    <source>
        <dbReference type="Proteomes" id="UP000489600"/>
    </source>
</evidence>
<gene>
    <name evidence="2" type="ORF">ANE_LOCUS20805</name>
</gene>